<reference evidence="3" key="1">
    <citation type="submission" date="2013-08" db="EMBL/GenBank/DDBJ databases">
        <title>Intrasporangium oryzae NRRL B-24470.</title>
        <authorList>
            <person name="Liu H."/>
            <person name="Wang G."/>
        </authorList>
    </citation>
    <scope>NUCLEOTIDE SEQUENCE [LARGE SCALE GENOMIC DNA]</scope>
    <source>
        <strain evidence="3">Q5-1</strain>
    </source>
</reference>
<gene>
    <name evidence="2" type="ORF">N864_22605</name>
</gene>
<dbReference type="Proteomes" id="UP000019494">
    <property type="component" value="Unassembled WGS sequence"/>
</dbReference>
<comment type="caution">
    <text evidence="2">The sequence shown here is derived from an EMBL/GenBank/DDBJ whole genome shotgun (WGS) entry which is preliminary data.</text>
</comment>
<dbReference type="InterPro" id="IPR009061">
    <property type="entry name" value="DNA-bd_dom_put_sf"/>
</dbReference>
<dbReference type="AlphaFoldDB" id="W9GMH4"/>
<keyword evidence="3" id="KW-1185">Reference proteome</keyword>
<sequence>MPRKTAAPAGRRHLVTMEAAADYLGVHPLTIRRRIAAGRLKAYRLGPRTIRVDLADVEALLQPVATASGDADV</sequence>
<dbReference type="InterPro" id="IPR041657">
    <property type="entry name" value="HTH_17"/>
</dbReference>
<dbReference type="GO" id="GO:0003677">
    <property type="term" value="F:DNA binding"/>
    <property type="evidence" value="ECO:0007669"/>
    <property type="project" value="InterPro"/>
</dbReference>
<dbReference type="Pfam" id="PF12728">
    <property type="entry name" value="HTH_17"/>
    <property type="match status" value="1"/>
</dbReference>
<dbReference type="SUPFAM" id="SSF46955">
    <property type="entry name" value="Putative DNA-binding domain"/>
    <property type="match status" value="1"/>
</dbReference>
<proteinExistence type="predicted"/>
<evidence type="ECO:0000259" key="1">
    <source>
        <dbReference type="Pfam" id="PF12728"/>
    </source>
</evidence>
<accession>W9GMH4</accession>
<dbReference type="InterPro" id="IPR010093">
    <property type="entry name" value="SinI_DNA-bd"/>
</dbReference>
<evidence type="ECO:0000313" key="3">
    <source>
        <dbReference type="Proteomes" id="UP000019494"/>
    </source>
</evidence>
<dbReference type="NCBIfam" id="TIGR01764">
    <property type="entry name" value="excise"/>
    <property type="match status" value="1"/>
</dbReference>
<organism evidence="2 3">
    <name type="scientific">Intrasporangium chromatireducens Q5-1</name>
    <dbReference type="NCBI Taxonomy" id="584657"/>
    <lineage>
        <taxon>Bacteria</taxon>
        <taxon>Bacillati</taxon>
        <taxon>Actinomycetota</taxon>
        <taxon>Actinomycetes</taxon>
        <taxon>Micrococcales</taxon>
        <taxon>Intrasporangiaceae</taxon>
        <taxon>Intrasporangium</taxon>
    </lineage>
</organism>
<name>W9GMH4_9MICO</name>
<evidence type="ECO:0000313" key="2">
    <source>
        <dbReference type="EMBL" id="EWT06317.1"/>
    </source>
</evidence>
<dbReference type="OrthoDB" id="4870800at2"/>
<feature type="domain" description="Helix-turn-helix" evidence="1">
    <location>
        <begin position="15"/>
        <end position="62"/>
    </location>
</feature>
<dbReference type="EMBL" id="AWQS01000054">
    <property type="protein sequence ID" value="EWT06317.1"/>
    <property type="molecule type" value="Genomic_DNA"/>
</dbReference>
<protein>
    <recommendedName>
        <fullName evidence="1">Helix-turn-helix domain-containing protein</fullName>
    </recommendedName>
</protein>